<keyword evidence="4 7" id="KW-1133">Transmembrane helix</keyword>
<accession>A0ABT2HYK6</accession>
<evidence type="ECO:0000256" key="2">
    <source>
        <dbReference type="ARBA" id="ARBA00022475"/>
    </source>
</evidence>
<evidence type="ECO:0000256" key="7">
    <source>
        <dbReference type="SAM" id="Phobius"/>
    </source>
</evidence>
<comment type="subcellular location">
    <subcellularLocation>
        <location evidence="1">Cell membrane</location>
        <topology evidence="1">Multi-pass membrane protein</topology>
    </subcellularLocation>
</comment>
<keyword evidence="5 7" id="KW-0472">Membrane</keyword>
<gene>
    <name evidence="9" type="ORF">M3D15_07635</name>
</gene>
<keyword evidence="3 7" id="KW-0812">Transmembrane</keyword>
<protein>
    <submittedName>
        <fullName evidence="9">Bifunctional copper resistance protein CopD/cytochrome c oxidase assembly protein</fullName>
    </submittedName>
</protein>
<feature type="domain" description="Copper resistance protein D" evidence="8">
    <location>
        <begin position="268"/>
        <end position="371"/>
    </location>
</feature>
<dbReference type="Pfam" id="PF05425">
    <property type="entry name" value="CopD"/>
    <property type="match status" value="1"/>
</dbReference>
<evidence type="ECO:0000256" key="3">
    <source>
        <dbReference type="ARBA" id="ARBA00022692"/>
    </source>
</evidence>
<dbReference type="PANTHER" id="PTHR34820:SF4">
    <property type="entry name" value="INNER MEMBRANE PROTEIN YEBZ"/>
    <property type="match status" value="1"/>
</dbReference>
<keyword evidence="2" id="KW-1003">Cell membrane</keyword>
<evidence type="ECO:0000313" key="10">
    <source>
        <dbReference type="Proteomes" id="UP001525379"/>
    </source>
</evidence>
<name>A0ABT2HYK6_9MICO</name>
<feature type="transmembrane region" description="Helical" evidence="7">
    <location>
        <begin position="306"/>
        <end position="328"/>
    </location>
</feature>
<organism evidence="9 10">
    <name type="scientific">Pseudoclavibacter albus</name>
    <dbReference type="NCBI Taxonomy" id="272241"/>
    <lineage>
        <taxon>Bacteria</taxon>
        <taxon>Bacillati</taxon>
        <taxon>Actinomycetota</taxon>
        <taxon>Actinomycetes</taxon>
        <taxon>Micrococcales</taxon>
        <taxon>Microbacteriaceae</taxon>
        <taxon>Pseudoclavibacter</taxon>
    </lineage>
</organism>
<evidence type="ECO:0000259" key="8">
    <source>
        <dbReference type="Pfam" id="PF05425"/>
    </source>
</evidence>
<feature type="transmembrane region" description="Helical" evidence="7">
    <location>
        <begin position="598"/>
        <end position="627"/>
    </location>
</feature>
<feature type="transmembrane region" description="Helical" evidence="7">
    <location>
        <begin position="483"/>
        <end position="503"/>
    </location>
</feature>
<feature type="transmembrane region" description="Helical" evidence="7">
    <location>
        <begin position="647"/>
        <end position="669"/>
    </location>
</feature>
<feature type="transmembrane region" description="Helical" evidence="7">
    <location>
        <begin position="531"/>
        <end position="552"/>
    </location>
</feature>
<feature type="transmembrane region" description="Helical" evidence="7">
    <location>
        <begin position="239"/>
        <end position="261"/>
    </location>
</feature>
<evidence type="ECO:0000313" key="9">
    <source>
        <dbReference type="EMBL" id="MCT2043200.1"/>
    </source>
</evidence>
<feature type="transmembrane region" description="Helical" evidence="7">
    <location>
        <begin position="130"/>
        <end position="153"/>
    </location>
</feature>
<dbReference type="EMBL" id="JALXSQ010000029">
    <property type="protein sequence ID" value="MCT2043200.1"/>
    <property type="molecule type" value="Genomic_DNA"/>
</dbReference>
<feature type="compositionally biased region" description="Low complexity" evidence="6">
    <location>
        <begin position="1"/>
        <end position="10"/>
    </location>
</feature>
<feature type="transmembrane region" description="Helical" evidence="7">
    <location>
        <begin position="97"/>
        <end position="118"/>
    </location>
</feature>
<feature type="transmembrane region" description="Helical" evidence="7">
    <location>
        <begin position="202"/>
        <end position="219"/>
    </location>
</feature>
<reference evidence="9 10" key="1">
    <citation type="submission" date="2022-04" db="EMBL/GenBank/DDBJ databases">
        <title>Human microbiome associated bacterial genomes.</title>
        <authorList>
            <person name="Sandstrom S."/>
            <person name="Salamzade R."/>
            <person name="Kalan L.R."/>
        </authorList>
    </citation>
    <scope>NUCLEOTIDE SEQUENCE [LARGE SCALE GENOMIC DNA]</scope>
    <source>
        <strain evidence="10">p3-SID1799</strain>
    </source>
</reference>
<feature type="transmembrane region" description="Helical" evidence="7">
    <location>
        <begin position="450"/>
        <end position="471"/>
    </location>
</feature>
<dbReference type="RefSeq" id="WP_260104440.1">
    <property type="nucleotide sequence ID" value="NZ_JALXSQ010000029.1"/>
</dbReference>
<evidence type="ECO:0000256" key="5">
    <source>
        <dbReference type="ARBA" id="ARBA00023136"/>
    </source>
</evidence>
<feature type="transmembrane region" description="Helical" evidence="7">
    <location>
        <begin position="168"/>
        <end position="195"/>
    </location>
</feature>
<feature type="transmembrane region" description="Helical" evidence="7">
    <location>
        <begin position="349"/>
        <end position="371"/>
    </location>
</feature>
<feature type="region of interest" description="Disordered" evidence="6">
    <location>
        <begin position="1"/>
        <end position="38"/>
    </location>
</feature>
<dbReference type="InterPro" id="IPR008457">
    <property type="entry name" value="Cu-R_CopD_dom"/>
</dbReference>
<feature type="transmembrane region" description="Helical" evidence="7">
    <location>
        <begin position="273"/>
        <end position="294"/>
    </location>
</feature>
<keyword evidence="10" id="KW-1185">Reference proteome</keyword>
<proteinExistence type="predicted"/>
<dbReference type="InterPro" id="IPR019108">
    <property type="entry name" value="Caa3_assmbl_CtaG-rel"/>
</dbReference>
<dbReference type="PANTHER" id="PTHR34820">
    <property type="entry name" value="INNER MEMBRANE PROTEIN YEBZ"/>
    <property type="match status" value="1"/>
</dbReference>
<feature type="transmembrane region" description="Helical" evidence="7">
    <location>
        <begin position="56"/>
        <end position="77"/>
    </location>
</feature>
<comment type="caution">
    <text evidence="9">The sequence shown here is derived from an EMBL/GenBank/DDBJ whole genome shotgun (WGS) entry which is preliminary data.</text>
</comment>
<dbReference type="InterPro" id="IPR032694">
    <property type="entry name" value="CopC/D"/>
</dbReference>
<dbReference type="Proteomes" id="UP001525379">
    <property type="component" value="Unassembled WGS sequence"/>
</dbReference>
<feature type="compositionally biased region" description="Basic residues" evidence="6">
    <location>
        <begin position="16"/>
        <end position="30"/>
    </location>
</feature>
<dbReference type="Pfam" id="PF09678">
    <property type="entry name" value="Caa3_CtaG"/>
    <property type="match status" value="1"/>
</dbReference>
<evidence type="ECO:0000256" key="6">
    <source>
        <dbReference type="SAM" id="MobiDB-lite"/>
    </source>
</evidence>
<feature type="transmembrane region" description="Helical" evidence="7">
    <location>
        <begin position="418"/>
        <end position="438"/>
    </location>
</feature>
<evidence type="ECO:0000256" key="4">
    <source>
        <dbReference type="ARBA" id="ARBA00022989"/>
    </source>
</evidence>
<feature type="transmembrane region" description="Helical" evidence="7">
    <location>
        <begin position="564"/>
        <end position="586"/>
    </location>
</feature>
<evidence type="ECO:0000256" key="1">
    <source>
        <dbReference type="ARBA" id="ARBA00004651"/>
    </source>
</evidence>
<sequence>MPATTSTADATADKRAPKRTATRTRAKKRAVVPAGDPQAGWPAASVTSRLLTLGPIAFAGAAVLALIAALAVGGGAAPLAVADPGPIVMVGVPVMRLLWNIAASATIGGLVFGTWVLSRDESEFELAMRFASGSAVAWVIATLGAILFTFLQISNVPFSADAAFGQQLWFFLSTIAAGQNWLMALVMVAILSTLVFAVRRPWPVGLTTVWALFCLWPLASQGHAAGAAGHETAVGSLTLHYTGAAVWLGGLLVIAVLAAAMPGVRRLAMIERYSSLALLSFIVVAFSGVVSSILNLGTVDALFGTGYGMLIMAKAVGLILLGVLGALQRRRLIARMRTRLDEQASTTRPMVELIVIELAVMGAVAGIAAALGRTPTPVPQLTADQLQDPTPAQILTGEVHPPEFEFMRLFTEWRFDPIWTLLALLGIFFYFAGVRRLAKRGDRWPIFRSLSFVMAMLVLIWLVNGALIVYGKFMFSHHMVQHMILTMLIPIFLALSGPITLLLRAVKPRKDGSEGSREWALKAVHSKWGRFISHPVVAAVLFALSLLTFYYTPLFRWAVTDHVGHMWMIADFLTVGYLFSSSLIGVDPVKRAPYAMRLISLVLVMTFHAFFGLSIMTGEGLLVADWFGNMGRTWGPSALQDQQLGGAAAWGIGEFPTVILAVIVSIEWFRRDERVARHRDQRVEAHGDAELEAYNAHLRKLAELDAQREAQRGGRS</sequence>